<keyword evidence="1" id="KW-0472">Membrane</keyword>
<protein>
    <recommendedName>
        <fullName evidence="4">TIGR03790 family protein</fullName>
    </recommendedName>
</protein>
<dbReference type="EMBL" id="CP000806">
    <property type="protein sequence ID" value="ACB52833.1"/>
    <property type="molecule type" value="Genomic_DNA"/>
</dbReference>
<dbReference type="AlphaFoldDB" id="B1WZT4"/>
<accession>B1WZT4</accession>
<dbReference type="eggNOG" id="ENOG502Z80X">
    <property type="taxonomic scope" value="Bacteria"/>
</dbReference>
<keyword evidence="1" id="KW-1133">Transmembrane helix</keyword>
<evidence type="ECO:0000313" key="2">
    <source>
        <dbReference type="EMBL" id="ACB52833.1"/>
    </source>
</evidence>
<evidence type="ECO:0000256" key="1">
    <source>
        <dbReference type="SAM" id="Phobius"/>
    </source>
</evidence>
<evidence type="ECO:0000313" key="3">
    <source>
        <dbReference type="Proteomes" id="UP000001203"/>
    </source>
</evidence>
<keyword evidence="1" id="KW-0812">Transmembrane</keyword>
<keyword evidence="3" id="KW-1185">Reference proteome</keyword>
<name>B1WZT4_CROS5</name>
<evidence type="ECO:0008006" key="4">
    <source>
        <dbReference type="Google" id="ProtNLM"/>
    </source>
</evidence>
<dbReference type="Proteomes" id="UP000001203">
    <property type="component" value="Chromosome circular"/>
</dbReference>
<organism evidence="2 3">
    <name type="scientific">Crocosphaera subtropica (strain ATCC 51142 / BH68)</name>
    <name type="common">Cyanothece sp. (strain ATCC 51142)</name>
    <dbReference type="NCBI Taxonomy" id="43989"/>
    <lineage>
        <taxon>Bacteria</taxon>
        <taxon>Bacillati</taxon>
        <taxon>Cyanobacteriota</taxon>
        <taxon>Cyanophyceae</taxon>
        <taxon>Oscillatoriophycideae</taxon>
        <taxon>Chroococcales</taxon>
        <taxon>Aphanothecaceae</taxon>
        <taxon>Crocosphaera</taxon>
        <taxon>Crocosphaera subtropica</taxon>
    </lineage>
</organism>
<dbReference type="STRING" id="43989.cce_3485"/>
<gene>
    <name evidence="2" type="ordered locus">cce_3485</name>
</gene>
<reference evidence="2 3" key="1">
    <citation type="journal article" date="2008" name="Proc. Natl. Acad. Sci. U.S.A.">
        <title>The genome of Cyanothece 51142, a unicellular diazotrophic cyanobacterium important in the marine nitrogen cycle.</title>
        <authorList>
            <person name="Welsh E.A."/>
            <person name="Liberton M."/>
            <person name="Stoeckel J."/>
            <person name="Loh T."/>
            <person name="Elvitigala T."/>
            <person name="Wang C."/>
            <person name="Wollam A."/>
            <person name="Fulton R.S."/>
            <person name="Clifton S.W."/>
            <person name="Jacobs J.M."/>
            <person name="Aurora R."/>
            <person name="Ghosh B.K."/>
            <person name="Sherman L.A."/>
            <person name="Smith R.D."/>
            <person name="Wilson R.K."/>
            <person name="Pakrasi H.B."/>
        </authorList>
    </citation>
    <scope>NUCLEOTIDE SEQUENCE [LARGE SCALE GENOMIC DNA]</scope>
    <source>
        <strain evidence="3">ATCC 51142 / BH68</strain>
    </source>
</reference>
<dbReference type="InterPro" id="IPR022265">
    <property type="entry name" value="CHP03790"/>
</dbReference>
<feature type="transmembrane region" description="Helical" evidence="1">
    <location>
        <begin position="28"/>
        <end position="49"/>
    </location>
</feature>
<dbReference type="HOGENOM" id="CLU_052036_0_0_3"/>
<dbReference type="NCBIfam" id="TIGR03790">
    <property type="entry name" value="TIGR03790 family protein"/>
    <property type="match status" value="1"/>
</dbReference>
<sequence>MNKFLASCKQAVSELVFSVLKISMSKKLLFVIALGGIVLGLNGCQWWPLKQQNKELAIIINHADPLSVQIGQYYRQKRNIPTNYILEIIFDPSVTTLSPKDFARIKQEVDALTPPDVKGYALTWTKPYRVDCMSITSAFALGFDTSHCAKGCQAIAANPYFNSNRSQPFLDFGIRPTMTIAATSFEDAKALIHRGLASDYTHPQGTAYLMDTKDKARNVRSSLYSTTIKQLSAKIPIEVIKDNVLKDKKDVLFYFTGVSKVGQLDSNRFLPGAIADHLTSFGGQLTDSGQMSSLEWLKAGATGSYGTVVEPCNFVQKFPHPGIAMYHYLQGDNLLHAYWKSVAWVGQGIFIGEPLARPFGNLDNH</sequence>
<dbReference type="KEGG" id="cyt:cce_3485"/>
<proteinExistence type="predicted"/>